<sequence>MTEDPMIAALLRERAGYVQRGLDARTAAVDEQLRLRGHEPPASPQDPQDPQDPPESPEPPAAAGDEAAPRKAKPRARRAPRAEKT</sequence>
<dbReference type="EMBL" id="BAAAPF010000004">
    <property type="protein sequence ID" value="GAA2108721.1"/>
    <property type="molecule type" value="Genomic_DNA"/>
</dbReference>
<evidence type="ECO:0000256" key="1">
    <source>
        <dbReference type="SAM" id="MobiDB-lite"/>
    </source>
</evidence>
<evidence type="ECO:0000313" key="3">
    <source>
        <dbReference type="Proteomes" id="UP001500443"/>
    </source>
</evidence>
<dbReference type="RefSeq" id="WP_344287326.1">
    <property type="nucleotide sequence ID" value="NZ_BAAAPF010000004.1"/>
</dbReference>
<protein>
    <submittedName>
        <fullName evidence="2">Uncharacterized protein</fullName>
    </submittedName>
</protein>
<proteinExistence type="predicted"/>
<feature type="region of interest" description="Disordered" evidence="1">
    <location>
        <begin position="32"/>
        <end position="85"/>
    </location>
</feature>
<name>A0ABN2XD05_9ACTN</name>
<feature type="compositionally biased region" description="Basic residues" evidence="1">
    <location>
        <begin position="70"/>
        <end position="79"/>
    </location>
</feature>
<reference evidence="2 3" key="1">
    <citation type="journal article" date="2019" name="Int. J. Syst. Evol. Microbiol.">
        <title>The Global Catalogue of Microorganisms (GCM) 10K type strain sequencing project: providing services to taxonomists for standard genome sequencing and annotation.</title>
        <authorList>
            <consortium name="The Broad Institute Genomics Platform"/>
            <consortium name="The Broad Institute Genome Sequencing Center for Infectious Disease"/>
            <person name="Wu L."/>
            <person name="Ma J."/>
        </authorList>
    </citation>
    <scope>NUCLEOTIDE SEQUENCE [LARGE SCALE GENOMIC DNA]</scope>
    <source>
        <strain evidence="2 3">JCM 15481</strain>
    </source>
</reference>
<organism evidence="2 3">
    <name type="scientific">Streptomyces synnematoformans</name>
    <dbReference type="NCBI Taxonomy" id="415721"/>
    <lineage>
        <taxon>Bacteria</taxon>
        <taxon>Bacillati</taxon>
        <taxon>Actinomycetota</taxon>
        <taxon>Actinomycetes</taxon>
        <taxon>Kitasatosporales</taxon>
        <taxon>Streptomycetaceae</taxon>
        <taxon>Streptomyces</taxon>
    </lineage>
</organism>
<comment type="caution">
    <text evidence="2">The sequence shown here is derived from an EMBL/GenBank/DDBJ whole genome shotgun (WGS) entry which is preliminary data.</text>
</comment>
<feature type="compositionally biased region" description="Pro residues" evidence="1">
    <location>
        <begin position="50"/>
        <end position="60"/>
    </location>
</feature>
<evidence type="ECO:0000313" key="2">
    <source>
        <dbReference type="EMBL" id="GAA2108721.1"/>
    </source>
</evidence>
<keyword evidence="3" id="KW-1185">Reference proteome</keyword>
<gene>
    <name evidence="2" type="ORF">GCM10009802_04690</name>
</gene>
<dbReference type="Proteomes" id="UP001500443">
    <property type="component" value="Unassembled WGS sequence"/>
</dbReference>
<accession>A0ABN2XD05</accession>